<proteinExistence type="predicted"/>
<name>A0A9D3YU94_DREPO</name>
<keyword evidence="2" id="KW-1185">Reference proteome</keyword>
<organism evidence="1 2">
    <name type="scientific">Dreissena polymorpha</name>
    <name type="common">Zebra mussel</name>
    <name type="synonym">Mytilus polymorpha</name>
    <dbReference type="NCBI Taxonomy" id="45954"/>
    <lineage>
        <taxon>Eukaryota</taxon>
        <taxon>Metazoa</taxon>
        <taxon>Spiralia</taxon>
        <taxon>Lophotrochozoa</taxon>
        <taxon>Mollusca</taxon>
        <taxon>Bivalvia</taxon>
        <taxon>Autobranchia</taxon>
        <taxon>Heteroconchia</taxon>
        <taxon>Euheterodonta</taxon>
        <taxon>Imparidentia</taxon>
        <taxon>Neoheterodontei</taxon>
        <taxon>Myida</taxon>
        <taxon>Dreissenoidea</taxon>
        <taxon>Dreissenidae</taxon>
        <taxon>Dreissena</taxon>
    </lineage>
</organism>
<reference evidence="1" key="2">
    <citation type="submission" date="2020-11" db="EMBL/GenBank/DDBJ databases">
        <authorList>
            <person name="McCartney M.A."/>
            <person name="Auch B."/>
            <person name="Kono T."/>
            <person name="Mallez S."/>
            <person name="Becker A."/>
            <person name="Gohl D.M."/>
            <person name="Silverstein K.A.T."/>
            <person name="Koren S."/>
            <person name="Bechman K.B."/>
            <person name="Herman A."/>
            <person name="Abrahante J.E."/>
            <person name="Garbe J."/>
        </authorList>
    </citation>
    <scope>NUCLEOTIDE SEQUENCE</scope>
    <source>
        <strain evidence="1">Duluth1</strain>
        <tissue evidence="1">Whole animal</tissue>
    </source>
</reference>
<comment type="caution">
    <text evidence="1">The sequence shown here is derived from an EMBL/GenBank/DDBJ whole genome shotgun (WGS) entry which is preliminary data.</text>
</comment>
<evidence type="ECO:0000313" key="2">
    <source>
        <dbReference type="Proteomes" id="UP000828390"/>
    </source>
</evidence>
<evidence type="ECO:0000313" key="1">
    <source>
        <dbReference type="EMBL" id="KAH3705250.1"/>
    </source>
</evidence>
<sequence>MITVVCYQFWYGGEESSRPLQMVPGLYKLYQVVIYVGEPLGSGNCTDRAITLSWLDAPNYENLHYETKVLNLKSIMSICILLKGVTGV</sequence>
<accession>A0A9D3YU94</accession>
<dbReference type="EMBL" id="JAIWYP010000015">
    <property type="protein sequence ID" value="KAH3705250.1"/>
    <property type="molecule type" value="Genomic_DNA"/>
</dbReference>
<protein>
    <submittedName>
        <fullName evidence="1">Uncharacterized protein</fullName>
    </submittedName>
</protein>
<gene>
    <name evidence="1" type="ORF">DPMN_080318</name>
</gene>
<dbReference type="Proteomes" id="UP000828390">
    <property type="component" value="Unassembled WGS sequence"/>
</dbReference>
<dbReference type="AlphaFoldDB" id="A0A9D3YU94"/>
<reference evidence="1" key="1">
    <citation type="journal article" date="2019" name="bioRxiv">
        <title>The Genome of the Zebra Mussel, Dreissena polymorpha: A Resource for Invasive Species Research.</title>
        <authorList>
            <person name="McCartney M.A."/>
            <person name="Auch B."/>
            <person name="Kono T."/>
            <person name="Mallez S."/>
            <person name="Zhang Y."/>
            <person name="Obille A."/>
            <person name="Becker A."/>
            <person name="Abrahante J.E."/>
            <person name="Garbe J."/>
            <person name="Badalamenti J.P."/>
            <person name="Herman A."/>
            <person name="Mangelson H."/>
            <person name="Liachko I."/>
            <person name="Sullivan S."/>
            <person name="Sone E.D."/>
            <person name="Koren S."/>
            <person name="Silverstein K.A.T."/>
            <person name="Beckman K.B."/>
            <person name="Gohl D.M."/>
        </authorList>
    </citation>
    <scope>NUCLEOTIDE SEQUENCE</scope>
    <source>
        <strain evidence="1">Duluth1</strain>
        <tissue evidence="1">Whole animal</tissue>
    </source>
</reference>